<name>A0A319CF59_9EURO</name>
<organism evidence="1 2">
    <name type="scientific">Aspergillus uvarum CBS 121591</name>
    <dbReference type="NCBI Taxonomy" id="1448315"/>
    <lineage>
        <taxon>Eukaryota</taxon>
        <taxon>Fungi</taxon>
        <taxon>Dikarya</taxon>
        <taxon>Ascomycota</taxon>
        <taxon>Pezizomycotina</taxon>
        <taxon>Eurotiomycetes</taxon>
        <taxon>Eurotiomycetidae</taxon>
        <taxon>Eurotiales</taxon>
        <taxon>Aspergillaceae</taxon>
        <taxon>Aspergillus</taxon>
        <taxon>Aspergillus subgen. Circumdati</taxon>
    </lineage>
</organism>
<proteinExistence type="predicted"/>
<dbReference type="OrthoDB" id="4367324at2759"/>
<dbReference type="AlphaFoldDB" id="A0A319CF59"/>
<evidence type="ECO:0000313" key="1">
    <source>
        <dbReference type="EMBL" id="PYH81977.1"/>
    </source>
</evidence>
<dbReference type="EMBL" id="KZ821698">
    <property type="protein sequence ID" value="PYH81977.1"/>
    <property type="molecule type" value="Genomic_DNA"/>
</dbReference>
<keyword evidence="2" id="KW-1185">Reference proteome</keyword>
<dbReference type="GeneID" id="37137879"/>
<dbReference type="STRING" id="1448315.A0A319CF59"/>
<reference evidence="1 2" key="1">
    <citation type="submission" date="2016-12" db="EMBL/GenBank/DDBJ databases">
        <title>The genomes of Aspergillus section Nigri reveals drivers in fungal speciation.</title>
        <authorList>
            <consortium name="DOE Joint Genome Institute"/>
            <person name="Vesth T.C."/>
            <person name="Nybo J."/>
            <person name="Theobald S."/>
            <person name="Brandl J."/>
            <person name="Frisvad J.C."/>
            <person name="Nielsen K.F."/>
            <person name="Lyhne E.K."/>
            <person name="Kogle M.E."/>
            <person name="Kuo A."/>
            <person name="Riley R."/>
            <person name="Clum A."/>
            <person name="Nolan M."/>
            <person name="Lipzen A."/>
            <person name="Salamov A."/>
            <person name="Henrissat B."/>
            <person name="Wiebenga A."/>
            <person name="De Vries R.P."/>
            <person name="Grigoriev I.V."/>
            <person name="Mortensen U.H."/>
            <person name="Andersen M.R."/>
            <person name="Baker S.E."/>
        </authorList>
    </citation>
    <scope>NUCLEOTIDE SEQUENCE [LARGE SCALE GENOMIC DNA]</scope>
    <source>
        <strain evidence="1 2">CBS 121591</strain>
    </source>
</reference>
<sequence>MDTHFIFVSDLVMSRLRRGRRAGFEQPAPELQLRQLSVIIIDGGGSARIIDQFRPDAAFIVVGASLTTGANRAPGELEKVSWK</sequence>
<gene>
    <name evidence="1" type="ORF">BO82DRAFT_354146</name>
</gene>
<evidence type="ECO:0000313" key="2">
    <source>
        <dbReference type="Proteomes" id="UP000248340"/>
    </source>
</evidence>
<dbReference type="VEuPathDB" id="FungiDB:BO82DRAFT_354146"/>
<dbReference type="RefSeq" id="XP_025492177.1">
    <property type="nucleotide sequence ID" value="XM_025635138.1"/>
</dbReference>
<accession>A0A319CF59</accession>
<dbReference type="Proteomes" id="UP000248340">
    <property type="component" value="Unassembled WGS sequence"/>
</dbReference>
<protein>
    <submittedName>
        <fullName evidence="1">Uncharacterized protein</fullName>
    </submittedName>
</protein>